<dbReference type="Gene3D" id="1.20.1250.20">
    <property type="entry name" value="MFS general substrate transporter like domains"/>
    <property type="match status" value="1"/>
</dbReference>
<reference evidence="3" key="1">
    <citation type="submission" date="2017-09" db="EMBL/GenBank/DDBJ databases">
        <title>Depth-based differentiation of microbial function through sediment-hosted aquifers and enrichment of novel symbionts in the deep terrestrial subsurface.</title>
        <authorList>
            <person name="Probst A.J."/>
            <person name="Ladd B."/>
            <person name="Jarett J.K."/>
            <person name="Geller-Mcgrath D.E."/>
            <person name="Sieber C.M.K."/>
            <person name="Emerson J.B."/>
            <person name="Anantharaman K."/>
            <person name="Thomas B.C."/>
            <person name="Malmstrom R."/>
            <person name="Stieglmeier M."/>
            <person name="Klingl A."/>
            <person name="Woyke T."/>
            <person name="Ryan C.M."/>
            <person name="Banfield J.F."/>
        </authorList>
    </citation>
    <scope>NUCLEOTIDE SEQUENCE [LARGE SCALE GENOMIC DNA]</scope>
</reference>
<keyword evidence="1" id="KW-1133">Transmembrane helix</keyword>
<feature type="transmembrane region" description="Helical" evidence="1">
    <location>
        <begin position="198"/>
        <end position="219"/>
    </location>
</feature>
<feature type="transmembrane region" description="Helical" evidence="1">
    <location>
        <begin position="148"/>
        <end position="167"/>
    </location>
</feature>
<keyword evidence="1" id="KW-0472">Membrane</keyword>
<comment type="caution">
    <text evidence="2">The sequence shown here is derived from an EMBL/GenBank/DDBJ whole genome shotgun (WGS) entry which is preliminary data.</text>
</comment>
<proteinExistence type="predicted"/>
<organism evidence="2 3">
    <name type="scientific">Candidatus Falkowbacteria bacterium CG10_big_fil_rev_8_21_14_0_10_39_9</name>
    <dbReference type="NCBI Taxonomy" id="1974566"/>
    <lineage>
        <taxon>Bacteria</taxon>
        <taxon>Candidatus Falkowiibacteriota</taxon>
    </lineage>
</organism>
<dbReference type="EMBL" id="PFAQ01000052">
    <property type="protein sequence ID" value="PIT94399.1"/>
    <property type="molecule type" value="Genomic_DNA"/>
</dbReference>
<dbReference type="InterPro" id="IPR036259">
    <property type="entry name" value="MFS_trans_sf"/>
</dbReference>
<evidence type="ECO:0000313" key="2">
    <source>
        <dbReference type="EMBL" id="PIT94399.1"/>
    </source>
</evidence>
<feature type="transmembrane region" description="Helical" evidence="1">
    <location>
        <begin position="256"/>
        <end position="283"/>
    </location>
</feature>
<sequence>MKKILLLSALLIFVGKGFSQTTEKLEITYEKNRNGREYYYVSKIVTKENVSLSGQGSIKKTITEYISDIDTLYFIDKIIPKDKQLEAYSKGVAAWDTTKSSDIYYAKDFWLSKSHKAKYKEGRLDKVKKEIRFSIAKIISPKQFASDILMLAIIIVIMSVLFCTNFFSDRIDGLIGIITFCAFVVIIVFASLNFSLDTFGAFLISAMSIGISVIIIGLMISSACREKWDDVAAIAFAICAQIMASVLIGIHTSSWWAFLATICLAAAVWLVFWLMVVIFSFIFEGGLLATIRFIGRSIRWVIKKCLPTKKEGAKKC</sequence>
<evidence type="ECO:0000256" key="1">
    <source>
        <dbReference type="SAM" id="Phobius"/>
    </source>
</evidence>
<feature type="transmembrane region" description="Helical" evidence="1">
    <location>
        <begin position="231"/>
        <end position="250"/>
    </location>
</feature>
<evidence type="ECO:0000313" key="3">
    <source>
        <dbReference type="Proteomes" id="UP000228900"/>
    </source>
</evidence>
<dbReference type="Proteomes" id="UP000228900">
    <property type="component" value="Unassembled WGS sequence"/>
</dbReference>
<accession>A0A2M6WNN3</accession>
<feature type="transmembrane region" description="Helical" evidence="1">
    <location>
        <begin position="174"/>
        <end position="192"/>
    </location>
</feature>
<name>A0A2M6WNN3_9BACT</name>
<protein>
    <submittedName>
        <fullName evidence="2">Uncharacterized protein</fullName>
    </submittedName>
</protein>
<keyword evidence="1" id="KW-0812">Transmembrane</keyword>
<gene>
    <name evidence="2" type="ORF">COT98_03635</name>
</gene>
<dbReference type="AlphaFoldDB" id="A0A2M6WNN3"/>